<accession>A0A504X1S0</accession>
<dbReference type="InterPro" id="IPR035952">
    <property type="entry name" value="Rhomboid-like_sf"/>
</dbReference>
<evidence type="ECO:0000256" key="6">
    <source>
        <dbReference type="SAM" id="Phobius"/>
    </source>
</evidence>
<keyword evidence="3 6" id="KW-1133">Transmembrane helix</keyword>
<name>A0A504X1S0_LEIDO</name>
<sequence>MLRLLRCITASPAVAASVAVAAAQTPTSLRPAAVCRRDVHLTPSVLAAAPASTATSTTTIAAGPYRRVGNVFIVTCIDHPFKFSWEVNRMLRELRLEFMGQTTVVPDIPSVRKRIWRVRHVVRIDQLDLDEAKALIGIPEHISFRDLAAQIPPTFGRGGSVANPHMRSKMNFMRLRRMRLRDVMHRDQLEKRLLEEKPAAARVSSSPAIMRCAMSSSTSSNRLLTVHASATATRALHSGSLPVSSTLTQRKLSALPTSLTALRTMRGAATIVVPARASFFAGAAVSPMATACSSLFAAQRCYGVARATRVAHSPKKSSEGGGQLQGVNKLARYKGEEEDEQKDGSGNEQESPFNMNSGPGYLPFPPPFHTINIVMILFLANVMCYLIMNLGNDDWRDFVVEHCTLSHENWTRIYPLFTNAFYQENILQLLIDCWLLWQFGDTMLGFLGNTRMTFFALLCTLGGSVIHVARQKFELYYGMDELEVRGRCYGPNPFIMGLVAIEGLIFRHLNFIQQPPIPFLVLTAFVMVIDVWRIFTTKPEEHGAATGGALMAYLFWALPTRMLGLDKLTATL</sequence>
<evidence type="ECO:0000313" key="9">
    <source>
        <dbReference type="EMBL" id="TPP43021.1"/>
    </source>
</evidence>
<organism evidence="9 10">
    <name type="scientific">Leishmania donovani</name>
    <dbReference type="NCBI Taxonomy" id="5661"/>
    <lineage>
        <taxon>Eukaryota</taxon>
        <taxon>Discoba</taxon>
        <taxon>Euglenozoa</taxon>
        <taxon>Kinetoplastea</taxon>
        <taxon>Metakinetoplastina</taxon>
        <taxon>Trypanosomatida</taxon>
        <taxon>Trypanosomatidae</taxon>
        <taxon>Leishmaniinae</taxon>
        <taxon>Leishmania</taxon>
    </lineage>
</organism>
<evidence type="ECO:0000256" key="7">
    <source>
        <dbReference type="SAM" id="SignalP"/>
    </source>
</evidence>
<evidence type="ECO:0000313" key="10">
    <source>
        <dbReference type="Proteomes" id="UP000318821"/>
    </source>
</evidence>
<feature type="transmembrane region" description="Helical" evidence="6">
    <location>
        <begin position="541"/>
        <end position="558"/>
    </location>
</feature>
<evidence type="ECO:0000256" key="4">
    <source>
        <dbReference type="ARBA" id="ARBA00023136"/>
    </source>
</evidence>
<keyword evidence="7" id="KW-0732">Signal</keyword>
<feature type="compositionally biased region" description="Polar residues" evidence="5">
    <location>
        <begin position="344"/>
        <end position="353"/>
    </location>
</feature>
<evidence type="ECO:0000256" key="2">
    <source>
        <dbReference type="ARBA" id="ARBA00022692"/>
    </source>
</evidence>
<feature type="chain" id="PRO_5021249894" evidence="7">
    <location>
        <begin position="24"/>
        <end position="572"/>
    </location>
</feature>
<evidence type="ECO:0000256" key="1">
    <source>
        <dbReference type="ARBA" id="ARBA00004141"/>
    </source>
</evidence>
<dbReference type="GO" id="GO:0016020">
    <property type="term" value="C:membrane"/>
    <property type="evidence" value="ECO:0007669"/>
    <property type="project" value="UniProtKB-SubCell"/>
</dbReference>
<dbReference type="Gene3D" id="3.30.1390.20">
    <property type="entry name" value="Ribosomal protein L30, ferredoxin-like fold domain"/>
    <property type="match status" value="1"/>
</dbReference>
<comment type="caution">
    <text evidence="9">The sequence shown here is derived from an EMBL/GenBank/DDBJ whole genome shotgun (WGS) entry which is preliminary data.</text>
</comment>
<dbReference type="VEuPathDB" id="TriTrypDB:LdCL_040014100"/>
<dbReference type="GO" id="GO:0004252">
    <property type="term" value="F:serine-type endopeptidase activity"/>
    <property type="evidence" value="ECO:0007669"/>
    <property type="project" value="InterPro"/>
</dbReference>
<feature type="transmembrane region" description="Helical" evidence="6">
    <location>
        <begin position="452"/>
        <end position="469"/>
    </location>
</feature>
<dbReference type="SUPFAM" id="SSF144091">
    <property type="entry name" value="Rhomboid-like"/>
    <property type="match status" value="1"/>
</dbReference>
<feature type="transmembrane region" description="Helical" evidence="6">
    <location>
        <begin position="368"/>
        <end position="388"/>
    </location>
</feature>
<dbReference type="PANTHER" id="PTHR43731">
    <property type="entry name" value="RHOMBOID PROTEASE"/>
    <property type="match status" value="1"/>
</dbReference>
<reference evidence="10" key="1">
    <citation type="submission" date="2019-02" db="EMBL/GenBank/DDBJ databases">
        <title>FDA dAtabase for Regulatory Grade micrObial Sequences (FDA-ARGOS): Supporting development and validation of Infectious Disease Dx tests.</title>
        <authorList>
            <person name="Duncan R."/>
            <person name="Fisher C."/>
            <person name="Tallon L."/>
            <person name="Sadzewicz L."/>
            <person name="Sengamalay N."/>
            <person name="Ott S."/>
            <person name="Godinez A."/>
            <person name="Nagaraj S."/>
            <person name="Vavikolanu K."/>
            <person name="Vyas G."/>
            <person name="Nadendla S."/>
            <person name="Aluvathingal J."/>
            <person name="Sichtig H."/>
        </authorList>
    </citation>
    <scope>NUCLEOTIDE SEQUENCE [LARGE SCALE GENOMIC DNA]</scope>
    <source>
        <strain evidence="10">FDAARGOS_360</strain>
    </source>
</reference>
<dbReference type="EMBL" id="RHLD01000063">
    <property type="protein sequence ID" value="TPP43021.1"/>
    <property type="molecule type" value="Genomic_DNA"/>
</dbReference>
<keyword evidence="4 6" id="KW-0472">Membrane</keyword>
<dbReference type="AlphaFoldDB" id="A0A504X1S0"/>
<dbReference type="InterPro" id="IPR022764">
    <property type="entry name" value="Peptidase_S54_rhomboid_dom"/>
</dbReference>
<dbReference type="InterPro" id="IPR036919">
    <property type="entry name" value="Ribo_uL30_ferredoxin-like_sf"/>
</dbReference>
<gene>
    <name evidence="9" type="ORF">CGC20_9450</name>
</gene>
<protein>
    <submittedName>
        <fullName evidence="9">Rhomboid family protein</fullName>
    </submittedName>
</protein>
<dbReference type="CDD" id="cd00355">
    <property type="entry name" value="Ribosomal_L30_like"/>
    <property type="match status" value="1"/>
</dbReference>
<evidence type="ECO:0000256" key="5">
    <source>
        <dbReference type="SAM" id="MobiDB-lite"/>
    </source>
</evidence>
<proteinExistence type="predicted"/>
<comment type="subcellular location">
    <subcellularLocation>
        <location evidence="1">Membrane</location>
        <topology evidence="1">Multi-pass membrane protein</topology>
    </subcellularLocation>
</comment>
<dbReference type="VEuPathDB" id="TriTrypDB:LdBPK_040850.1"/>
<evidence type="ECO:0000259" key="8">
    <source>
        <dbReference type="Pfam" id="PF01694"/>
    </source>
</evidence>
<feature type="domain" description="Peptidase S54 rhomboid" evidence="8">
    <location>
        <begin position="412"/>
        <end position="555"/>
    </location>
</feature>
<evidence type="ECO:0000256" key="3">
    <source>
        <dbReference type="ARBA" id="ARBA00022989"/>
    </source>
</evidence>
<dbReference type="VEuPathDB" id="TriTrypDB:LDHU3_04.1070"/>
<keyword evidence="2 6" id="KW-0812">Transmembrane</keyword>
<dbReference type="Proteomes" id="UP000318821">
    <property type="component" value="Unassembled WGS sequence"/>
</dbReference>
<dbReference type="PANTHER" id="PTHR43731:SF26">
    <property type="entry name" value="RHOMBOID-LIKE PROTEIN 10, CHLOROPLASTIC"/>
    <property type="match status" value="1"/>
</dbReference>
<feature type="signal peptide" evidence="7">
    <location>
        <begin position="1"/>
        <end position="23"/>
    </location>
</feature>
<feature type="transmembrane region" description="Helical" evidence="6">
    <location>
        <begin position="517"/>
        <end position="535"/>
    </location>
</feature>
<dbReference type="Gene3D" id="1.20.1540.10">
    <property type="entry name" value="Rhomboid-like"/>
    <property type="match status" value="1"/>
</dbReference>
<dbReference type="Pfam" id="PF01694">
    <property type="entry name" value="Rhomboid"/>
    <property type="match status" value="1"/>
</dbReference>
<feature type="region of interest" description="Disordered" evidence="5">
    <location>
        <begin position="334"/>
        <end position="353"/>
    </location>
</feature>
<dbReference type="SUPFAM" id="SSF55129">
    <property type="entry name" value="Ribosomal protein L30p/L7e"/>
    <property type="match status" value="1"/>
</dbReference>
<dbReference type="InterPro" id="IPR050925">
    <property type="entry name" value="Rhomboid_protease_S54"/>
</dbReference>